<dbReference type="Proteomes" id="UP000242616">
    <property type="component" value="Unassembled WGS sequence"/>
</dbReference>
<dbReference type="CDD" id="cd06225">
    <property type="entry name" value="HAMP"/>
    <property type="match status" value="1"/>
</dbReference>
<evidence type="ECO:0000256" key="2">
    <source>
        <dbReference type="ARBA" id="ARBA00022475"/>
    </source>
</evidence>
<evidence type="ECO:0000256" key="11">
    <source>
        <dbReference type="SAM" id="Phobius"/>
    </source>
</evidence>
<keyword evidence="4 11" id="KW-0812">Transmembrane</keyword>
<dbReference type="PANTHER" id="PTHR32089:SF112">
    <property type="entry name" value="LYSOZYME-LIKE PROTEIN-RELATED"/>
    <property type="match status" value="1"/>
</dbReference>
<evidence type="ECO:0000256" key="1">
    <source>
        <dbReference type="ARBA" id="ARBA00004651"/>
    </source>
</evidence>
<evidence type="ECO:0000313" key="15">
    <source>
        <dbReference type="Proteomes" id="UP000242616"/>
    </source>
</evidence>
<dbReference type="CDD" id="cd11386">
    <property type="entry name" value="MCP_signal"/>
    <property type="match status" value="1"/>
</dbReference>
<proteinExistence type="inferred from homology"/>
<dbReference type="Pfam" id="PF00672">
    <property type="entry name" value="HAMP"/>
    <property type="match status" value="1"/>
</dbReference>
<reference evidence="14 15" key="1">
    <citation type="submission" date="2015-06" db="EMBL/GenBank/DDBJ databases">
        <title>Genome sequencing of Thermotogales isolates from hydrothermal vents.</title>
        <authorList>
            <person name="Haverkamp T.H."/>
            <person name="Kublanov I.V."/>
            <person name="Nesbo C.L."/>
        </authorList>
    </citation>
    <scope>NUCLEOTIDE SEQUENCE [LARGE SCALE GENOMIC DNA]</scope>
    <source>
        <strain evidence="15">ik275mar</strain>
    </source>
</reference>
<gene>
    <name evidence="14" type="ORF">XJ44_02680</name>
</gene>
<dbReference type="Gene3D" id="3.30.450.20">
    <property type="entry name" value="PAS domain"/>
    <property type="match status" value="1"/>
</dbReference>
<feature type="transmembrane region" description="Helical" evidence="11">
    <location>
        <begin position="281"/>
        <end position="301"/>
    </location>
</feature>
<feature type="transmembrane region" description="Helical" evidence="11">
    <location>
        <begin position="12"/>
        <end position="35"/>
    </location>
</feature>
<keyword evidence="6 11" id="KW-0472">Membrane</keyword>
<dbReference type="CDD" id="cd12912">
    <property type="entry name" value="PDC2_MCP_like"/>
    <property type="match status" value="1"/>
</dbReference>
<keyword evidence="10" id="KW-0175">Coiled coil</keyword>
<evidence type="ECO:0000256" key="9">
    <source>
        <dbReference type="PROSITE-ProRule" id="PRU00284"/>
    </source>
</evidence>
<dbReference type="Gene3D" id="1.10.287.950">
    <property type="entry name" value="Methyl-accepting chemotaxis protein"/>
    <property type="match status" value="1"/>
</dbReference>
<keyword evidence="2" id="KW-1003">Cell membrane</keyword>
<keyword evidence="7 9" id="KW-0807">Transducer</keyword>
<dbReference type="SUPFAM" id="SSF103190">
    <property type="entry name" value="Sensory domain-like"/>
    <property type="match status" value="1"/>
</dbReference>
<feature type="domain" description="HAMP" evidence="13">
    <location>
        <begin position="304"/>
        <end position="356"/>
    </location>
</feature>
<feature type="domain" description="Methyl-accepting transducer" evidence="12">
    <location>
        <begin position="375"/>
        <end position="611"/>
    </location>
</feature>
<dbReference type="Pfam" id="PF02743">
    <property type="entry name" value="dCache_1"/>
    <property type="match status" value="1"/>
</dbReference>
<feature type="coiled-coil region" evidence="10">
    <location>
        <begin position="341"/>
        <end position="396"/>
    </location>
</feature>
<evidence type="ECO:0000256" key="6">
    <source>
        <dbReference type="ARBA" id="ARBA00023136"/>
    </source>
</evidence>
<name>A0ABX3IKE1_9BACT</name>
<evidence type="ECO:0000256" key="4">
    <source>
        <dbReference type="ARBA" id="ARBA00022692"/>
    </source>
</evidence>
<dbReference type="CDD" id="cd12913">
    <property type="entry name" value="PDC1_MCP_like"/>
    <property type="match status" value="1"/>
</dbReference>
<keyword evidence="3" id="KW-0145">Chemotaxis</keyword>
<comment type="similarity">
    <text evidence="8">Belongs to the methyl-accepting chemotaxis (MCP) protein family.</text>
</comment>
<accession>A0ABX3IKE1</accession>
<comment type="subcellular location">
    <subcellularLocation>
        <location evidence="1">Cell membrane</location>
        <topology evidence="1">Multi-pass membrane protein</topology>
    </subcellularLocation>
</comment>
<dbReference type="EMBL" id="LBFC01000007">
    <property type="protein sequence ID" value="ONN27656.1"/>
    <property type="molecule type" value="Genomic_DNA"/>
</dbReference>
<organism evidence="14 15">
    <name type="scientific">Thermosipho affectus</name>
    <dbReference type="NCBI Taxonomy" id="660294"/>
    <lineage>
        <taxon>Bacteria</taxon>
        <taxon>Thermotogati</taxon>
        <taxon>Thermotogota</taxon>
        <taxon>Thermotogae</taxon>
        <taxon>Thermotogales</taxon>
        <taxon>Fervidobacteriaceae</taxon>
        <taxon>Thermosipho</taxon>
    </lineage>
</organism>
<protein>
    <submittedName>
        <fullName evidence="14">Chemotaxis protein</fullName>
    </submittedName>
</protein>
<dbReference type="InterPro" id="IPR033479">
    <property type="entry name" value="dCache_1"/>
</dbReference>
<dbReference type="InterPro" id="IPR029151">
    <property type="entry name" value="Sensor-like_sf"/>
</dbReference>
<sequence length="661" mass="72468">MFKNLSIKSKLWLLIILSSVIPLVVVSTFAIFHAFQLGKDMGNNALLAIARNGSSNLDNFLSGYINLIDFLSTDANVVGAYENKHDERTWMLKTFENIKNKYKDIIFVYLGLSNKKFLIIPESDLPPDYDPTARPWYKDAVKNKGKVIITEPYNDASTGDIVITVAKTVELNGKITGVVALDFKASELTKKLLSAKLGKGGYSYLLSPTGKTLLHSDESKIGEDVSNFDWFKKMKDKKEGIIEYEYKGVKRVVAFSKTNNGWIFASAALKSEVNDHATKTMISLFTISLIAIVFAFLFGTFTGNSIVKPLRSLVTIIEKIGQGDLTMRSNIKSNDEIGRIATELNETLDNLSSLISQVDQNAIKLNETSEKLSRLSEEQEAEVQSFTQNIEEINYEIQNASSAIEETTSGVEEVAASAQNVSKTSQDLTEKANEVSNAAKISEKALDTINQIINNIKEKSLSMSEKVDDLANNATNIGEIVETISSIAEQTNLLALNAAIEAARAGEAGKGFAVVADEIRKLAEESKMATDKITSILKNIQTGSENVRNETNDMVEIVTNASKESESATLNLRGILGQISDISGMIENLAAIAQEQSAAAEEMASAMDVASRNVTSVAEKMDMVVNSAKMQLEKTTEVKLEGDKLSEISQQLYNEVQKFKL</sequence>
<keyword evidence="15" id="KW-1185">Reference proteome</keyword>
<dbReference type="Gene3D" id="6.10.340.10">
    <property type="match status" value="1"/>
</dbReference>
<evidence type="ECO:0000259" key="12">
    <source>
        <dbReference type="PROSITE" id="PS50111"/>
    </source>
</evidence>
<evidence type="ECO:0000256" key="10">
    <source>
        <dbReference type="SAM" id="Coils"/>
    </source>
</evidence>
<dbReference type="Pfam" id="PF00015">
    <property type="entry name" value="MCPsignal"/>
    <property type="match status" value="1"/>
</dbReference>
<evidence type="ECO:0000259" key="13">
    <source>
        <dbReference type="PROSITE" id="PS50885"/>
    </source>
</evidence>
<dbReference type="SMART" id="SM00304">
    <property type="entry name" value="HAMP"/>
    <property type="match status" value="1"/>
</dbReference>
<evidence type="ECO:0000313" key="14">
    <source>
        <dbReference type="EMBL" id="ONN27656.1"/>
    </source>
</evidence>
<evidence type="ECO:0000256" key="7">
    <source>
        <dbReference type="ARBA" id="ARBA00023224"/>
    </source>
</evidence>
<evidence type="ECO:0000256" key="3">
    <source>
        <dbReference type="ARBA" id="ARBA00022500"/>
    </source>
</evidence>
<dbReference type="InterPro" id="IPR003660">
    <property type="entry name" value="HAMP_dom"/>
</dbReference>
<dbReference type="PROSITE" id="PS50111">
    <property type="entry name" value="CHEMOTAXIS_TRANSDUC_2"/>
    <property type="match status" value="1"/>
</dbReference>
<dbReference type="InterPro" id="IPR004089">
    <property type="entry name" value="MCPsignal_dom"/>
</dbReference>
<evidence type="ECO:0000256" key="5">
    <source>
        <dbReference type="ARBA" id="ARBA00022989"/>
    </source>
</evidence>
<dbReference type="PANTHER" id="PTHR32089">
    <property type="entry name" value="METHYL-ACCEPTING CHEMOTAXIS PROTEIN MCPB"/>
    <property type="match status" value="1"/>
</dbReference>
<keyword evidence="5 11" id="KW-1133">Transmembrane helix</keyword>
<dbReference type="RefSeq" id="WP_077197976.1">
    <property type="nucleotide sequence ID" value="NZ_LBFC01000007.1"/>
</dbReference>
<dbReference type="SMART" id="SM00283">
    <property type="entry name" value="MA"/>
    <property type="match status" value="1"/>
</dbReference>
<dbReference type="PROSITE" id="PS50885">
    <property type="entry name" value="HAMP"/>
    <property type="match status" value="1"/>
</dbReference>
<comment type="caution">
    <text evidence="14">The sequence shown here is derived from an EMBL/GenBank/DDBJ whole genome shotgun (WGS) entry which is preliminary data.</text>
</comment>
<dbReference type="SUPFAM" id="SSF58104">
    <property type="entry name" value="Methyl-accepting chemotaxis protein (MCP) signaling domain"/>
    <property type="match status" value="1"/>
</dbReference>
<evidence type="ECO:0000256" key="8">
    <source>
        <dbReference type="ARBA" id="ARBA00029447"/>
    </source>
</evidence>